<protein>
    <submittedName>
        <fullName evidence="3">Hemerythrin domain-containing protein</fullName>
    </submittedName>
</protein>
<dbReference type="Gene3D" id="1.20.120.520">
    <property type="entry name" value="nmb1532 protein domain like"/>
    <property type="match status" value="1"/>
</dbReference>
<accession>A0ABP6M683</accession>
<dbReference type="Pfam" id="PF01814">
    <property type="entry name" value="Hemerythrin"/>
    <property type="match status" value="1"/>
</dbReference>
<proteinExistence type="predicted"/>
<dbReference type="InterPro" id="IPR012312">
    <property type="entry name" value="Hemerythrin-like"/>
</dbReference>
<feature type="domain" description="Hemerythrin-like" evidence="2">
    <location>
        <begin position="7"/>
        <end position="125"/>
    </location>
</feature>
<organism evidence="3 4">
    <name type="scientific">Streptomyces glomeratus</name>
    <dbReference type="NCBI Taxonomy" id="284452"/>
    <lineage>
        <taxon>Bacteria</taxon>
        <taxon>Bacillati</taxon>
        <taxon>Actinomycetota</taxon>
        <taxon>Actinomycetes</taxon>
        <taxon>Kitasatosporales</taxon>
        <taxon>Streptomycetaceae</taxon>
        <taxon>Streptomyces</taxon>
    </lineage>
</organism>
<dbReference type="EMBL" id="BAAAUF010000073">
    <property type="protein sequence ID" value="GAA3071214.1"/>
    <property type="molecule type" value="Genomic_DNA"/>
</dbReference>
<dbReference type="CDD" id="cd12108">
    <property type="entry name" value="Hr-like"/>
    <property type="match status" value="1"/>
</dbReference>
<name>A0ABP6M683_9ACTN</name>
<dbReference type="PANTHER" id="PTHR35585">
    <property type="entry name" value="HHE DOMAIN PROTEIN (AFU_ORTHOLOGUE AFUA_4G00730)"/>
    <property type="match status" value="1"/>
</dbReference>
<evidence type="ECO:0000256" key="1">
    <source>
        <dbReference type="SAM" id="MobiDB-lite"/>
    </source>
</evidence>
<feature type="region of interest" description="Disordered" evidence="1">
    <location>
        <begin position="140"/>
        <end position="164"/>
    </location>
</feature>
<comment type="caution">
    <text evidence="3">The sequence shown here is derived from an EMBL/GenBank/DDBJ whole genome shotgun (WGS) entry which is preliminary data.</text>
</comment>
<dbReference type="RefSeq" id="WP_234515581.1">
    <property type="nucleotide sequence ID" value="NZ_BAAAUF010000073.1"/>
</dbReference>
<evidence type="ECO:0000313" key="4">
    <source>
        <dbReference type="Proteomes" id="UP001501532"/>
    </source>
</evidence>
<keyword evidence="4" id="KW-1185">Reference proteome</keyword>
<reference evidence="4" key="1">
    <citation type="journal article" date="2019" name="Int. J. Syst. Evol. Microbiol.">
        <title>The Global Catalogue of Microorganisms (GCM) 10K type strain sequencing project: providing services to taxonomists for standard genome sequencing and annotation.</title>
        <authorList>
            <consortium name="The Broad Institute Genomics Platform"/>
            <consortium name="The Broad Institute Genome Sequencing Center for Infectious Disease"/>
            <person name="Wu L."/>
            <person name="Ma J."/>
        </authorList>
    </citation>
    <scope>NUCLEOTIDE SEQUENCE [LARGE SCALE GENOMIC DNA]</scope>
    <source>
        <strain evidence="4">JCM 9091</strain>
    </source>
</reference>
<evidence type="ECO:0000313" key="3">
    <source>
        <dbReference type="EMBL" id="GAA3071214.1"/>
    </source>
</evidence>
<dbReference type="Proteomes" id="UP001501532">
    <property type="component" value="Unassembled WGS sequence"/>
</dbReference>
<gene>
    <name evidence="3" type="ORF">GCM10010448_62530</name>
</gene>
<sequence>MGSRSSIIEVLTADHRKIQRLFDRIRSSAPGSGERRTLVEQVSVSLVRHSVAEKEYLYPAVRRFVADGAAWADRELTGHRRIEELLKSLEAQESGSEEFTQLLLSVITRVTEHVVEEEQLLFPRLQAVCPADVLRDLGTKVRDTEASAPTRPRPGAPESAALVKATAQAWGPWDRLRDLVTRRGRRPDRRGRRT</sequence>
<evidence type="ECO:0000259" key="2">
    <source>
        <dbReference type="Pfam" id="PF01814"/>
    </source>
</evidence>
<dbReference type="PANTHER" id="PTHR35585:SF1">
    <property type="entry name" value="HHE DOMAIN PROTEIN (AFU_ORTHOLOGUE AFUA_4G00730)"/>
    <property type="match status" value="1"/>
</dbReference>